<dbReference type="Gene3D" id="3.20.20.80">
    <property type="entry name" value="Glycosidases"/>
    <property type="match status" value="1"/>
</dbReference>
<accession>A0ABY2YRM0</accession>
<proteinExistence type="inferred from homology"/>
<dbReference type="InterPro" id="IPR002053">
    <property type="entry name" value="Glyco_hydro_25"/>
</dbReference>
<dbReference type="Pfam" id="PF01183">
    <property type="entry name" value="Glyco_hydro_25"/>
    <property type="match status" value="1"/>
</dbReference>
<dbReference type="InterPro" id="IPR017853">
    <property type="entry name" value="GH"/>
</dbReference>
<evidence type="ECO:0000313" key="2">
    <source>
        <dbReference type="EMBL" id="TPR12790.1"/>
    </source>
</evidence>
<name>A0ABY2YRM0_9LACO</name>
<sequence length="275" mass="31157">MTINRFADISNWQPATKSWLQALKNEYNVKSTCVMITQNIGFFSPTAIAQCYYSYQVFGSFSCYHFFKGNGTAEAHNFLNALQNKIHADKSTVVMIDAETENIPNLTAHINNFIDVVYNAGYHHIYVYSMGSMFNYRSDGIQTGKLHHGAKPWIASIGRGNSWDNRPTGVKVWQYTWTGNVQGHSVDLDYDSIGELSKGINEKPKKATYWQKGKLFEAKSMLSTYSDLHLKSKRAPRFGAKSCFYADVVKDGKITRLKTHLGYVSANTNFSHRVK</sequence>
<comment type="similarity">
    <text evidence="1">Belongs to the glycosyl hydrolase 25 family.</text>
</comment>
<comment type="caution">
    <text evidence="2">The sequence shown here is derived from an EMBL/GenBank/DDBJ whole genome shotgun (WGS) entry which is preliminary data.</text>
</comment>
<organism evidence="2 3">
    <name type="scientific">Apilactobacillus timberlakei</name>
    <dbReference type="NCBI Taxonomy" id="2008380"/>
    <lineage>
        <taxon>Bacteria</taxon>
        <taxon>Bacillati</taxon>
        <taxon>Bacillota</taxon>
        <taxon>Bacilli</taxon>
        <taxon>Lactobacillales</taxon>
        <taxon>Lactobacillaceae</taxon>
        <taxon>Apilactobacillus</taxon>
    </lineage>
</organism>
<protein>
    <submittedName>
        <fullName evidence="2">Uncharacterized protein</fullName>
    </submittedName>
</protein>
<reference evidence="2 3" key="1">
    <citation type="submission" date="2018-08" db="EMBL/GenBank/DDBJ databases">
        <title>Comparative genomics of wild bee and flower associated Lactobacillus reveals potential adaptation to the bee host.</title>
        <authorList>
            <person name="Vuong H.Q."/>
            <person name="Mcfrederick Q.S."/>
        </authorList>
    </citation>
    <scope>NUCLEOTIDE SEQUENCE [LARGE SCALE GENOMIC DNA]</scope>
    <source>
        <strain evidence="2 3">HV_04</strain>
    </source>
</reference>
<dbReference type="RefSeq" id="WP_105988512.1">
    <property type="nucleotide sequence ID" value="NZ_POST01000009.1"/>
</dbReference>
<evidence type="ECO:0000256" key="1">
    <source>
        <dbReference type="ARBA" id="ARBA00010646"/>
    </source>
</evidence>
<gene>
    <name evidence="2" type="ORF">DY048_07205</name>
</gene>
<dbReference type="EMBL" id="QUAM01000006">
    <property type="protein sequence ID" value="TPR12790.1"/>
    <property type="molecule type" value="Genomic_DNA"/>
</dbReference>
<dbReference type="Proteomes" id="UP000767392">
    <property type="component" value="Unassembled WGS sequence"/>
</dbReference>
<evidence type="ECO:0000313" key="3">
    <source>
        <dbReference type="Proteomes" id="UP000767392"/>
    </source>
</evidence>
<dbReference type="SUPFAM" id="SSF51445">
    <property type="entry name" value="(Trans)glycosidases"/>
    <property type="match status" value="1"/>
</dbReference>
<keyword evidence="3" id="KW-1185">Reference proteome</keyword>